<organism evidence="1 2">
    <name type="scientific">Racocetra persica</name>
    <dbReference type="NCBI Taxonomy" id="160502"/>
    <lineage>
        <taxon>Eukaryota</taxon>
        <taxon>Fungi</taxon>
        <taxon>Fungi incertae sedis</taxon>
        <taxon>Mucoromycota</taxon>
        <taxon>Glomeromycotina</taxon>
        <taxon>Glomeromycetes</taxon>
        <taxon>Diversisporales</taxon>
        <taxon>Gigasporaceae</taxon>
        <taxon>Racocetra</taxon>
    </lineage>
</organism>
<evidence type="ECO:0000313" key="1">
    <source>
        <dbReference type="EMBL" id="CAG8533912.1"/>
    </source>
</evidence>
<protein>
    <submittedName>
        <fullName evidence="1">9471_t:CDS:1</fullName>
    </submittedName>
</protein>
<keyword evidence="2" id="KW-1185">Reference proteome</keyword>
<dbReference type="EMBL" id="CAJVQC010003919">
    <property type="protein sequence ID" value="CAG8533912.1"/>
    <property type="molecule type" value="Genomic_DNA"/>
</dbReference>
<feature type="non-terminal residue" evidence="1">
    <location>
        <position position="1"/>
    </location>
</feature>
<sequence>LQYTSVDQSNQIETEDDRSETTTDSDDSSAIIRPIISEHNHSLTPHREEFAPSLRRLSQDILDEIKFMTQKCEYNARQQRRYLVNKFPGDAALMLEYLISKQRKDPNWKAKRQRESEYRNQLPFIGLSTIHSTFFSQIDEILKKHLTFEALACQRLQISQSCLYCPYRINNSTFNQNDNLEYTARFLEDDYQEGRILLSSMLKLVETQSIGEIWQIRLFSNPASYSEHYIIVLYDGTHLCSLQMIPRQWFTNPTNVIKQPSTITITNTVTDIQEIQNDESSGGFAIIEQIREPDCFNNEVQQYTSKKALYCQGIGIAKKGVQVALDSDTMNEFIGQMHTFIESKSIKVDNSLRSDIIRLITNPYVISHRGRPKKQLYDSLEVINKSNSHQILKFNKVLNESDITNKSMRKCFYCNNTGHYANTCELNPKNKKKIIIRLDAPISMAQQ</sequence>
<name>A0ACA9LKA1_9GLOM</name>
<reference evidence="1" key="1">
    <citation type="submission" date="2021-06" db="EMBL/GenBank/DDBJ databases">
        <authorList>
            <person name="Kallberg Y."/>
            <person name="Tangrot J."/>
            <person name="Rosling A."/>
        </authorList>
    </citation>
    <scope>NUCLEOTIDE SEQUENCE</scope>
    <source>
        <strain evidence="1">MA461A</strain>
    </source>
</reference>
<evidence type="ECO:0000313" key="2">
    <source>
        <dbReference type="Proteomes" id="UP000789920"/>
    </source>
</evidence>
<dbReference type="Proteomes" id="UP000789920">
    <property type="component" value="Unassembled WGS sequence"/>
</dbReference>
<accession>A0ACA9LKA1</accession>
<comment type="caution">
    <text evidence="1">The sequence shown here is derived from an EMBL/GenBank/DDBJ whole genome shotgun (WGS) entry which is preliminary data.</text>
</comment>
<proteinExistence type="predicted"/>
<gene>
    <name evidence="1" type="ORF">RPERSI_LOCUS3261</name>
</gene>